<evidence type="ECO:0000313" key="7">
    <source>
        <dbReference type="EMBL" id="PRT52916.1"/>
    </source>
</evidence>
<accession>A0A2T0FD38</accession>
<protein>
    <submittedName>
        <fullName evidence="7">U4/U6.U5 tri-snRNP-associated protein snu66</fullName>
    </submittedName>
</protein>
<keyword evidence="4" id="KW-0508">mRNA splicing</keyword>
<feature type="compositionally biased region" description="Basic and acidic residues" evidence="6">
    <location>
        <begin position="138"/>
        <end position="154"/>
    </location>
</feature>
<feature type="compositionally biased region" description="Basic and acidic residues" evidence="6">
    <location>
        <begin position="416"/>
        <end position="430"/>
    </location>
</feature>
<dbReference type="PANTHER" id="PTHR14152:SF5">
    <property type="entry name" value="U4_U6.U5 TRI-SNRNP-ASSOCIATED PROTEIN 1"/>
    <property type="match status" value="1"/>
</dbReference>
<proteinExistence type="inferred from homology"/>
<feature type="region of interest" description="Disordered" evidence="6">
    <location>
        <begin position="379"/>
        <end position="430"/>
    </location>
</feature>
<comment type="similarity">
    <text evidence="2">Belongs to the SNU66/SART1 family.</text>
</comment>
<keyword evidence="3" id="KW-0507">mRNA processing</keyword>
<evidence type="ECO:0000256" key="3">
    <source>
        <dbReference type="ARBA" id="ARBA00022664"/>
    </source>
</evidence>
<comment type="subcellular location">
    <subcellularLocation>
        <location evidence="1">Nucleus</location>
    </subcellularLocation>
</comment>
<dbReference type="Pfam" id="PF03343">
    <property type="entry name" value="SART-1"/>
    <property type="match status" value="1"/>
</dbReference>
<dbReference type="InterPro" id="IPR005011">
    <property type="entry name" value="SNU66/SART1"/>
</dbReference>
<feature type="compositionally biased region" description="Basic residues" evidence="6">
    <location>
        <begin position="392"/>
        <end position="401"/>
    </location>
</feature>
<gene>
    <name evidence="7" type="ORF">B9G98_00536</name>
</gene>
<dbReference type="GO" id="GO:0000481">
    <property type="term" value="P:maturation of 5S rRNA"/>
    <property type="evidence" value="ECO:0007669"/>
    <property type="project" value="TreeGrafter"/>
</dbReference>
<sequence length="430" mass="49150">MEQTISLEQTNALRISLGLRPILTEKAAEIDDVKAWKQREKDAEKAAAAISTQAKIEEMENRIRHHKATRVEPKASNLNWLAKVKAVNSIAQSESEPESSPSVPPEPVPETIPTAKPIPKTKSAPKQPETEPLSISNDRFEGTFDPLEKEDRPVIQTESDFKKVKFKTKKRKSLNKRVVDEEDYKLPSTFSIDDEEEDLHQILGQNRKNKLKIQAPEEIAKLVTEESTTDTPSKEGIIISSTTDFLFSMRKRLEEPPAPAVEPVVETFEEPAVIEETELENELVSNGLAATLSLLKSKGVVKPENDRKKRKNKEWLQKVATQRLQRDFELRQQQESIDHLPSKKRSEYLEAQDKQNAKEELELARRQFEDYQPVVELEHRDDQGNLLDPKQAFKHLSHKFHGNSEGRKRAMKRKSHADATKKEIAKPLFD</sequence>
<dbReference type="PANTHER" id="PTHR14152">
    <property type="entry name" value="SQUAMOUS CELL CARCINOMA ANTIGEN RECOGNISED BY CYTOTOXIC T LYMPHOCYTES"/>
    <property type="match status" value="1"/>
</dbReference>
<dbReference type="RefSeq" id="XP_024662862.1">
    <property type="nucleotide sequence ID" value="XM_024807094.1"/>
</dbReference>
<feature type="region of interest" description="Disordered" evidence="6">
    <location>
        <begin position="88"/>
        <end position="154"/>
    </location>
</feature>
<dbReference type="InterPro" id="IPR045347">
    <property type="entry name" value="HIND"/>
</dbReference>
<reference evidence="7 8" key="1">
    <citation type="submission" date="2017-04" db="EMBL/GenBank/DDBJ databases">
        <title>Genome sequencing of [Candida] sorbophila.</title>
        <authorList>
            <person name="Ahn J.O."/>
        </authorList>
    </citation>
    <scope>NUCLEOTIDE SEQUENCE [LARGE SCALE GENOMIC DNA]</scope>
    <source>
        <strain evidence="7 8">DS02</strain>
    </source>
</reference>
<keyword evidence="5" id="KW-0539">Nucleus</keyword>
<dbReference type="Proteomes" id="UP000238350">
    <property type="component" value="Unassembled WGS sequence"/>
</dbReference>
<dbReference type="GO" id="GO:0045292">
    <property type="term" value="P:mRNA cis splicing, via spliceosome"/>
    <property type="evidence" value="ECO:0007669"/>
    <property type="project" value="TreeGrafter"/>
</dbReference>
<evidence type="ECO:0000256" key="6">
    <source>
        <dbReference type="SAM" id="MobiDB-lite"/>
    </source>
</evidence>
<dbReference type="EMBL" id="NDIQ01000001">
    <property type="protein sequence ID" value="PRT52916.1"/>
    <property type="molecule type" value="Genomic_DNA"/>
</dbReference>
<keyword evidence="8" id="KW-1185">Reference proteome</keyword>
<feature type="region of interest" description="Disordered" evidence="6">
    <location>
        <begin position="330"/>
        <end position="356"/>
    </location>
</feature>
<evidence type="ECO:0000256" key="2">
    <source>
        <dbReference type="ARBA" id="ARBA00006076"/>
    </source>
</evidence>
<dbReference type="STRING" id="45607.A0A2T0FD38"/>
<evidence type="ECO:0000256" key="4">
    <source>
        <dbReference type="ARBA" id="ARBA00023187"/>
    </source>
</evidence>
<dbReference type="GeneID" id="36514285"/>
<evidence type="ECO:0000256" key="1">
    <source>
        <dbReference type="ARBA" id="ARBA00004123"/>
    </source>
</evidence>
<name>A0A2T0FD38_9ASCO</name>
<dbReference type="GO" id="GO:0046540">
    <property type="term" value="C:U4/U6 x U5 tri-snRNP complex"/>
    <property type="evidence" value="ECO:0007669"/>
    <property type="project" value="InterPro"/>
</dbReference>
<comment type="caution">
    <text evidence="7">The sequence shown here is derived from an EMBL/GenBank/DDBJ whole genome shotgun (WGS) entry which is preliminary data.</text>
</comment>
<evidence type="ECO:0000256" key="5">
    <source>
        <dbReference type="ARBA" id="ARBA00023242"/>
    </source>
</evidence>
<dbReference type="Pfam" id="PF19252">
    <property type="entry name" value="HIND"/>
    <property type="match status" value="1"/>
</dbReference>
<dbReference type="AlphaFoldDB" id="A0A2T0FD38"/>
<dbReference type="OrthoDB" id="5583at2759"/>
<organism evidence="7 8">
    <name type="scientific">Wickerhamiella sorbophila</name>
    <dbReference type="NCBI Taxonomy" id="45607"/>
    <lineage>
        <taxon>Eukaryota</taxon>
        <taxon>Fungi</taxon>
        <taxon>Dikarya</taxon>
        <taxon>Ascomycota</taxon>
        <taxon>Saccharomycotina</taxon>
        <taxon>Dipodascomycetes</taxon>
        <taxon>Dipodascales</taxon>
        <taxon>Trichomonascaceae</taxon>
        <taxon>Wickerhamiella</taxon>
    </lineage>
</organism>
<evidence type="ECO:0000313" key="8">
    <source>
        <dbReference type="Proteomes" id="UP000238350"/>
    </source>
</evidence>